<evidence type="ECO:0000313" key="5">
    <source>
        <dbReference type="EMBL" id="TYK26986.1"/>
    </source>
</evidence>
<dbReference type="AlphaFoldDB" id="A0A5D3DTH3"/>
<feature type="repeat" description="WD" evidence="3">
    <location>
        <begin position="143"/>
        <end position="184"/>
    </location>
</feature>
<feature type="repeat" description="WD" evidence="3">
    <location>
        <begin position="185"/>
        <end position="226"/>
    </location>
</feature>
<evidence type="ECO:0000256" key="3">
    <source>
        <dbReference type="PROSITE-ProRule" id="PRU00221"/>
    </source>
</evidence>
<dbReference type="SMART" id="SM00320">
    <property type="entry name" value="WD40"/>
    <property type="match status" value="5"/>
</dbReference>
<dbReference type="InterPro" id="IPR020472">
    <property type="entry name" value="WD40_PAC1"/>
</dbReference>
<dbReference type="PROSITE" id="PS50294">
    <property type="entry name" value="WD_REPEATS_REGION"/>
    <property type="match status" value="2"/>
</dbReference>
<dbReference type="InterPro" id="IPR015943">
    <property type="entry name" value="WD40/YVTN_repeat-like_dom_sf"/>
</dbReference>
<dbReference type="EMBL" id="SSTD01003209">
    <property type="protein sequence ID" value="TYK26986.1"/>
    <property type="molecule type" value="Genomic_DNA"/>
</dbReference>
<dbReference type="Proteomes" id="UP000321393">
    <property type="component" value="Unassembled WGS sequence"/>
</dbReference>
<keyword evidence="2" id="KW-0677">Repeat</keyword>
<feature type="repeat" description="WD" evidence="3">
    <location>
        <begin position="58"/>
        <end position="100"/>
    </location>
</feature>
<dbReference type="Proteomes" id="UP000321947">
    <property type="component" value="Unassembled WGS sequence"/>
</dbReference>
<dbReference type="OrthoDB" id="10261640at2759"/>
<dbReference type="PROSITE" id="PS00678">
    <property type="entry name" value="WD_REPEATS_1"/>
    <property type="match status" value="1"/>
</dbReference>
<dbReference type="Pfam" id="PF00400">
    <property type="entry name" value="WD40"/>
    <property type="match status" value="5"/>
</dbReference>
<evidence type="ECO:0000313" key="6">
    <source>
        <dbReference type="Proteomes" id="UP000321393"/>
    </source>
</evidence>
<protein>
    <submittedName>
        <fullName evidence="5">Angio-associated migratory cell protein isoform X1</fullName>
    </submittedName>
</protein>
<gene>
    <name evidence="5" type="ORF">E5676_scaffold322G00580</name>
    <name evidence="4" type="ORF">E6C27_scaffold121G00160</name>
</gene>
<dbReference type="SUPFAM" id="SSF50978">
    <property type="entry name" value="WD40 repeat-like"/>
    <property type="match status" value="1"/>
</dbReference>
<dbReference type="STRING" id="1194695.A0A5D3DTH3"/>
<feature type="repeat" description="WD" evidence="3">
    <location>
        <begin position="230"/>
        <end position="271"/>
    </location>
</feature>
<comment type="caution">
    <text evidence="5">The sequence shown here is derived from an EMBL/GenBank/DDBJ whole genome shotgun (WGS) entry which is preliminary data.</text>
</comment>
<dbReference type="Gene3D" id="2.130.10.10">
    <property type="entry name" value="YVTN repeat-like/Quinoprotein amine dehydrogenase"/>
    <property type="match status" value="1"/>
</dbReference>
<reference evidence="6 7" key="1">
    <citation type="submission" date="2019-08" db="EMBL/GenBank/DDBJ databases">
        <title>Draft genome sequences of two oriental melons (Cucumis melo L. var makuwa).</title>
        <authorList>
            <person name="Kwon S.-Y."/>
        </authorList>
    </citation>
    <scope>NUCLEOTIDE SEQUENCE [LARGE SCALE GENOMIC DNA]</scope>
    <source>
        <strain evidence="7">cv. Chang Bougi</strain>
        <strain evidence="6">cv. SW 3</strain>
        <tissue evidence="5">Leaf</tissue>
    </source>
</reference>
<dbReference type="EMBL" id="SSTE01018442">
    <property type="protein sequence ID" value="KAA0039127.1"/>
    <property type="molecule type" value="Genomic_DNA"/>
</dbReference>
<name>A0A5D3DTH3_CUCMM</name>
<dbReference type="PANTHER" id="PTHR19857:SF8">
    <property type="entry name" value="ANGIO-ASSOCIATED MIGRATORY CELL PROTEIN"/>
    <property type="match status" value="1"/>
</dbReference>
<accession>A0A5D3DTH3</accession>
<dbReference type="PANTHER" id="PTHR19857">
    <property type="entry name" value="MITOCHONDRIAL DIVISION PROTEIN 1-RELATED"/>
    <property type="match status" value="1"/>
</dbReference>
<dbReference type="PRINTS" id="PR00320">
    <property type="entry name" value="GPROTEINBRPT"/>
</dbReference>
<dbReference type="InterPro" id="IPR036322">
    <property type="entry name" value="WD40_repeat_dom_sf"/>
</dbReference>
<dbReference type="InterPro" id="IPR051179">
    <property type="entry name" value="WD_repeat_multifunction"/>
</dbReference>
<evidence type="ECO:0000256" key="1">
    <source>
        <dbReference type="ARBA" id="ARBA00022574"/>
    </source>
</evidence>
<keyword evidence="1 3" id="KW-0853">WD repeat</keyword>
<feature type="repeat" description="WD" evidence="3">
    <location>
        <begin position="101"/>
        <end position="142"/>
    </location>
</feature>
<dbReference type="InterPro" id="IPR001680">
    <property type="entry name" value="WD40_rpt"/>
</dbReference>
<evidence type="ECO:0000256" key="2">
    <source>
        <dbReference type="ARBA" id="ARBA00022737"/>
    </source>
</evidence>
<organism evidence="5 7">
    <name type="scientific">Cucumis melo var. makuwa</name>
    <name type="common">Oriental melon</name>
    <dbReference type="NCBI Taxonomy" id="1194695"/>
    <lineage>
        <taxon>Eukaryota</taxon>
        <taxon>Viridiplantae</taxon>
        <taxon>Streptophyta</taxon>
        <taxon>Embryophyta</taxon>
        <taxon>Tracheophyta</taxon>
        <taxon>Spermatophyta</taxon>
        <taxon>Magnoliopsida</taxon>
        <taxon>eudicotyledons</taxon>
        <taxon>Gunneridae</taxon>
        <taxon>Pentapetalae</taxon>
        <taxon>rosids</taxon>
        <taxon>fabids</taxon>
        <taxon>Cucurbitales</taxon>
        <taxon>Cucurbitaceae</taxon>
        <taxon>Benincaseae</taxon>
        <taxon>Cucumis</taxon>
    </lineage>
</organism>
<dbReference type="PROSITE" id="PS50082">
    <property type="entry name" value="WD_REPEATS_2"/>
    <property type="match status" value="5"/>
</dbReference>
<evidence type="ECO:0000313" key="4">
    <source>
        <dbReference type="EMBL" id="KAA0039127.1"/>
    </source>
</evidence>
<evidence type="ECO:0000313" key="7">
    <source>
        <dbReference type="Proteomes" id="UP000321947"/>
    </source>
</evidence>
<proteinExistence type="predicted"/>
<dbReference type="CDD" id="cd00200">
    <property type="entry name" value="WD40"/>
    <property type="match status" value="1"/>
</dbReference>
<sequence length="427" mass="47525">MSISGSHEEEDDHGEVFLDEADIIHEVPVDEEDLPDAVDEEGSDDEYFDEADDSVHTFTGHTGEVYTVVCSPIDATLVATGGGDDKGFMWKIGRGDFAQELSGHKDSVSSLAFSADGQLLASGSFDGIIQIWDTSSGNLKCTLEGPGGGIEWVRWHPRGHLVLAGSEDSTAWMWNADRGVYLNIFSGHGATVTCGDFTPDGKIICTGSDDATMRIWNPRSGENIHVVRGHPYHTEGLTSLALTSDSTLALTGSKDGSVHIVNIATGKVVNSLVSHSDSIECIGLAPRVCSRERQHGWLLFPNMMAKFIERLNYIEWFASNAPMTPSPRLLEKQSYAEKVKLSYSNELKEKSEQMKVNQALRQQEVKQVTGLPYTYSTPKVEYQKQWVIKNLEVVPTYFEQLWIVTKLFTFDDWWRIRKMLETTFVKC</sequence>
<dbReference type="InterPro" id="IPR019775">
    <property type="entry name" value="WD40_repeat_CS"/>
</dbReference>